<dbReference type="Proteomes" id="UP000198341">
    <property type="component" value="Chromosome 12"/>
</dbReference>
<name>K8F2P9_9CHLO</name>
<reference evidence="1 2" key="1">
    <citation type="submission" date="2011-10" db="EMBL/GenBank/DDBJ databases">
        <authorList>
            <person name="Genoscope - CEA"/>
        </authorList>
    </citation>
    <scope>NUCLEOTIDE SEQUENCE [LARGE SCALE GENOMIC DNA]</scope>
    <source>
        <strain evidence="1 2">RCC 1105</strain>
    </source>
</reference>
<accession>K8F2P9</accession>
<gene>
    <name evidence="1" type="ordered locus">Bathy12g03720</name>
</gene>
<dbReference type="GeneID" id="19012542"/>
<organism evidence="1 2">
    <name type="scientific">Bathycoccus prasinos</name>
    <dbReference type="NCBI Taxonomy" id="41875"/>
    <lineage>
        <taxon>Eukaryota</taxon>
        <taxon>Viridiplantae</taxon>
        <taxon>Chlorophyta</taxon>
        <taxon>Mamiellophyceae</taxon>
        <taxon>Mamiellales</taxon>
        <taxon>Bathycoccaceae</taxon>
        <taxon>Bathycoccus</taxon>
    </lineage>
</organism>
<evidence type="ECO:0000313" key="2">
    <source>
        <dbReference type="Proteomes" id="UP000198341"/>
    </source>
</evidence>
<protein>
    <submittedName>
        <fullName evidence="1">Uncharacterized protein</fullName>
    </submittedName>
</protein>
<keyword evidence="2" id="KW-1185">Reference proteome</keyword>
<dbReference type="EMBL" id="FO082267">
    <property type="protein sequence ID" value="CCO19095.1"/>
    <property type="molecule type" value="Genomic_DNA"/>
</dbReference>
<dbReference type="KEGG" id="bpg:Bathy12g03720"/>
<proteinExistence type="predicted"/>
<dbReference type="RefSeq" id="XP_007509980.1">
    <property type="nucleotide sequence ID" value="XM_007509918.1"/>
</dbReference>
<sequence>MSCLASGFVVASGGVGNNNNMQEKVTKNLRTRLDAVHTNDIDCNTCVRVNEFLHAELVEMEEETNVDAIENEEELAKHHAKEMKTRKRKLLHGRSEPKIRDTVLHACVKCADYDRKKTYYLQDHDCDACHVILFGGKERGRVLLEGKDGEVEEDERRLGHAFHALVDHTFELGTPELQEMVDFLCVPHFCRVKEVEQRFSGGFEGARHEEL</sequence>
<dbReference type="AlphaFoldDB" id="K8F2P9"/>
<evidence type="ECO:0000313" key="1">
    <source>
        <dbReference type="EMBL" id="CCO19095.1"/>
    </source>
</evidence>